<comment type="caution">
    <text evidence="2">The sequence shown here is derived from an EMBL/GenBank/DDBJ whole genome shotgun (WGS) entry which is preliminary data.</text>
</comment>
<dbReference type="EMBL" id="JAPDRK010000001">
    <property type="protein sequence ID" value="KAJ9616612.1"/>
    <property type="molecule type" value="Genomic_DNA"/>
</dbReference>
<proteinExistence type="predicted"/>
<protein>
    <recommendedName>
        <fullName evidence="4">Clr5 domain-containing protein</fullName>
    </recommendedName>
</protein>
<feature type="compositionally biased region" description="Low complexity" evidence="1">
    <location>
        <begin position="211"/>
        <end position="222"/>
    </location>
</feature>
<accession>A0AA38XNB7</accession>
<feature type="region of interest" description="Disordered" evidence="1">
    <location>
        <begin position="211"/>
        <end position="235"/>
    </location>
</feature>
<gene>
    <name evidence="2" type="ORF">H2200_000331</name>
</gene>
<dbReference type="AlphaFoldDB" id="A0AA38XNB7"/>
<sequence length="503" mass="56743">MYKKRFAKWGFQKNTKRCTAVASTRTTQKQCWKVAKERSRDFRQLHLLPASLGFGTHETLIFMFMTNVRTYSTAYFESVQVSNRLMLTPRQQSNQMRLEVTEEVSFTFKLVIELLNRGQGELAGRMARKAFLLVEGILDLDGPVLVWNLIELLHQMVKLGHMQLFQMLLKHLIDLVHGKSRTHPLPAILHGLRDFVMSLLNVTLIPGISATTSPSSTPSQSSMADSEEFPTSTGASPLSQGIASLLEQAWTLNAEILFNSFDDRFFQLYFRLHWDSCSLRPPAAIVRAAKQWLSQIDQQQTSYTAMDVLDAKESFGVSSLEDNTSKQLLCSRKGASLPQDFEALRTSSIATLREYGGSFIDGSSETVDTDLLLRIFAGLFTEKIFEEWPSAVERLGPAGDLIKDVSRSHASNVACAMRTIMEINGEHLGDEFRRSSGAVELSRSIVALHEYAHSKTYPRVVRELWLLQNTLAAAGEYEEAQEVGKSAYRRIEEYMQDIPVYST</sequence>
<evidence type="ECO:0000256" key="1">
    <source>
        <dbReference type="SAM" id="MobiDB-lite"/>
    </source>
</evidence>
<dbReference type="Proteomes" id="UP001172673">
    <property type="component" value="Unassembled WGS sequence"/>
</dbReference>
<reference evidence="2" key="1">
    <citation type="submission" date="2022-10" db="EMBL/GenBank/DDBJ databases">
        <title>Culturing micro-colonial fungi from biological soil crusts in the Mojave desert and describing Neophaeococcomyces mojavensis, and introducing the new genera and species Taxawa tesnikishii.</title>
        <authorList>
            <person name="Kurbessoian T."/>
            <person name="Stajich J.E."/>
        </authorList>
    </citation>
    <scope>NUCLEOTIDE SEQUENCE</scope>
    <source>
        <strain evidence="2">TK_41</strain>
    </source>
</reference>
<evidence type="ECO:0000313" key="2">
    <source>
        <dbReference type="EMBL" id="KAJ9616612.1"/>
    </source>
</evidence>
<evidence type="ECO:0000313" key="3">
    <source>
        <dbReference type="Proteomes" id="UP001172673"/>
    </source>
</evidence>
<evidence type="ECO:0008006" key="4">
    <source>
        <dbReference type="Google" id="ProtNLM"/>
    </source>
</evidence>
<organism evidence="2 3">
    <name type="scientific">Cladophialophora chaetospira</name>
    <dbReference type="NCBI Taxonomy" id="386627"/>
    <lineage>
        <taxon>Eukaryota</taxon>
        <taxon>Fungi</taxon>
        <taxon>Dikarya</taxon>
        <taxon>Ascomycota</taxon>
        <taxon>Pezizomycotina</taxon>
        <taxon>Eurotiomycetes</taxon>
        <taxon>Chaetothyriomycetidae</taxon>
        <taxon>Chaetothyriales</taxon>
        <taxon>Herpotrichiellaceae</taxon>
        <taxon>Cladophialophora</taxon>
    </lineage>
</organism>
<name>A0AA38XNB7_9EURO</name>
<keyword evidence="3" id="KW-1185">Reference proteome</keyword>